<comment type="caution">
    <text evidence="1">The sequence shown here is derived from an EMBL/GenBank/DDBJ whole genome shotgun (WGS) entry which is preliminary data.</text>
</comment>
<organism evidence="1">
    <name type="scientific">marine sediment metagenome</name>
    <dbReference type="NCBI Taxonomy" id="412755"/>
    <lineage>
        <taxon>unclassified sequences</taxon>
        <taxon>metagenomes</taxon>
        <taxon>ecological metagenomes</taxon>
    </lineage>
</organism>
<name>A0A0F9D9D8_9ZZZZ</name>
<evidence type="ECO:0000313" key="1">
    <source>
        <dbReference type="EMBL" id="KKL14416.1"/>
    </source>
</evidence>
<sequence>MKKITLLFISTLLYSSLLQAQIGTLASNNWSPIGNTEIILITTDGDNGDGIGDGAQKVNNLSSGTGHGILYDFNGTMLEGQPLAFETIVFNPQISFVRIEVELYNVTDDLILSTSGTVVMTANVVQNVLLNYTPLSSDDGDQLQVRYVRVDDGNAARTFAIDNAQLNGQYLYPEAAPAPSCFDDAGG</sequence>
<gene>
    <name evidence="1" type="ORF">LCGC14_2515900</name>
</gene>
<dbReference type="EMBL" id="LAZR01040467">
    <property type="protein sequence ID" value="KKL14416.1"/>
    <property type="molecule type" value="Genomic_DNA"/>
</dbReference>
<proteinExistence type="predicted"/>
<accession>A0A0F9D9D8</accession>
<feature type="non-terminal residue" evidence="1">
    <location>
        <position position="187"/>
    </location>
</feature>
<dbReference type="AlphaFoldDB" id="A0A0F9D9D8"/>
<protein>
    <submittedName>
        <fullName evidence="1">Uncharacterized protein</fullName>
    </submittedName>
</protein>
<reference evidence="1" key="1">
    <citation type="journal article" date="2015" name="Nature">
        <title>Complex archaea that bridge the gap between prokaryotes and eukaryotes.</title>
        <authorList>
            <person name="Spang A."/>
            <person name="Saw J.H."/>
            <person name="Jorgensen S.L."/>
            <person name="Zaremba-Niedzwiedzka K."/>
            <person name="Martijn J."/>
            <person name="Lind A.E."/>
            <person name="van Eijk R."/>
            <person name="Schleper C."/>
            <person name="Guy L."/>
            <person name="Ettema T.J."/>
        </authorList>
    </citation>
    <scope>NUCLEOTIDE SEQUENCE</scope>
</reference>